<dbReference type="EMBL" id="JACEIK010000581">
    <property type="protein sequence ID" value="MCD7459392.1"/>
    <property type="molecule type" value="Genomic_DNA"/>
</dbReference>
<dbReference type="PANTHER" id="PTHR11991:SF0">
    <property type="entry name" value="TRANSLATIONALLY-CONTROLLED TUMOR PROTEIN"/>
    <property type="match status" value="1"/>
</dbReference>
<evidence type="ECO:0000313" key="4">
    <source>
        <dbReference type="Proteomes" id="UP000823775"/>
    </source>
</evidence>
<dbReference type="Proteomes" id="UP000823775">
    <property type="component" value="Unassembled WGS sequence"/>
</dbReference>
<accession>A0ABS8SKX4</accession>
<organism evidence="3 4">
    <name type="scientific">Datura stramonium</name>
    <name type="common">Jimsonweed</name>
    <name type="synonym">Common thornapple</name>
    <dbReference type="NCBI Taxonomy" id="4076"/>
    <lineage>
        <taxon>Eukaryota</taxon>
        <taxon>Viridiplantae</taxon>
        <taxon>Streptophyta</taxon>
        <taxon>Embryophyta</taxon>
        <taxon>Tracheophyta</taxon>
        <taxon>Spermatophyta</taxon>
        <taxon>Magnoliopsida</taxon>
        <taxon>eudicotyledons</taxon>
        <taxon>Gunneridae</taxon>
        <taxon>Pentapetalae</taxon>
        <taxon>asterids</taxon>
        <taxon>lamiids</taxon>
        <taxon>Solanales</taxon>
        <taxon>Solanaceae</taxon>
        <taxon>Solanoideae</taxon>
        <taxon>Datureae</taxon>
        <taxon>Datura</taxon>
    </lineage>
</organism>
<sequence>MANSSAKVADKDEGTNDQDIKFVDIGDSFRLQEQPSSDKKQFDGYIKKYIKKSMPKLDAVKQEVSEKNTEGAILSFCQSLLNFNSLLVRA</sequence>
<name>A0ABS8SKX4_DATST</name>
<dbReference type="InterPro" id="IPR018105">
    <property type="entry name" value="Translational_control_tumour_p"/>
</dbReference>
<evidence type="ECO:0000313" key="3">
    <source>
        <dbReference type="EMBL" id="MCD7459392.1"/>
    </source>
</evidence>
<gene>
    <name evidence="3" type="ORF">HAX54_040822</name>
</gene>
<dbReference type="InterPro" id="IPR034737">
    <property type="entry name" value="TCTP"/>
</dbReference>
<dbReference type="Pfam" id="PF00838">
    <property type="entry name" value="TCTP"/>
    <property type="match status" value="1"/>
</dbReference>
<dbReference type="PROSITE" id="PS51797">
    <property type="entry name" value="TCTP_3"/>
    <property type="match status" value="1"/>
</dbReference>
<protein>
    <recommendedName>
        <fullName evidence="2">TCTP domain-containing protein</fullName>
    </recommendedName>
</protein>
<dbReference type="SUPFAM" id="SSF51316">
    <property type="entry name" value="Mss4-like"/>
    <property type="match status" value="1"/>
</dbReference>
<feature type="domain" description="TCTP" evidence="2">
    <location>
        <begin position="1"/>
        <end position="90"/>
    </location>
</feature>
<keyword evidence="4" id="KW-1185">Reference proteome</keyword>
<dbReference type="InterPro" id="IPR011057">
    <property type="entry name" value="Mss4-like_sf"/>
</dbReference>
<comment type="similarity">
    <text evidence="1">Belongs to the TCTP family.</text>
</comment>
<evidence type="ECO:0000256" key="1">
    <source>
        <dbReference type="PROSITE-ProRule" id="PRU01133"/>
    </source>
</evidence>
<comment type="caution">
    <text evidence="3">The sequence shown here is derived from an EMBL/GenBank/DDBJ whole genome shotgun (WGS) entry which is preliminary data.</text>
</comment>
<proteinExistence type="inferred from homology"/>
<reference evidence="3 4" key="1">
    <citation type="journal article" date="2021" name="BMC Genomics">
        <title>Datura genome reveals duplications of psychoactive alkaloid biosynthetic genes and high mutation rate following tissue culture.</title>
        <authorList>
            <person name="Rajewski A."/>
            <person name="Carter-House D."/>
            <person name="Stajich J."/>
            <person name="Litt A."/>
        </authorList>
    </citation>
    <scope>NUCLEOTIDE SEQUENCE [LARGE SCALE GENOMIC DNA]</scope>
    <source>
        <strain evidence="3">AR-01</strain>
    </source>
</reference>
<evidence type="ECO:0000259" key="2">
    <source>
        <dbReference type="PROSITE" id="PS51797"/>
    </source>
</evidence>
<dbReference type="InterPro" id="IPR011323">
    <property type="entry name" value="Mss4/transl-control_tumour"/>
</dbReference>
<dbReference type="PANTHER" id="PTHR11991">
    <property type="entry name" value="TRANSLATIONALLY CONTROLLED TUMOR PROTEIN-RELATED"/>
    <property type="match status" value="1"/>
</dbReference>
<dbReference type="Gene3D" id="2.170.150.10">
    <property type="entry name" value="Metal Binding Protein, Guanine Nucleotide Exchange Factor, Chain A"/>
    <property type="match status" value="1"/>
</dbReference>